<evidence type="ECO:0000313" key="2">
    <source>
        <dbReference type="Proteomes" id="UP000708298"/>
    </source>
</evidence>
<dbReference type="RefSeq" id="WP_227320447.1">
    <property type="nucleotide sequence ID" value="NZ_JAESVB010000002.1"/>
</dbReference>
<reference evidence="1" key="1">
    <citation type="journal article" date="2021" name="Microorganisms">
        <title>Acidisoma silvae sp. nov. and Acidisomacellulosilytica sp. nov., Two Acidophilic Bacteria Isolated from Decaying Wood, Hydrolyzing Cellulose and Producing Poly-3-hydroxybutyrate.</title>
        <authorList>
            <person name="Mieszkin S."/>
            <person name="Pouder E."/>
            <person name="Uroz S."/>
            <person name="Simon-Colin C."/>
            <person name="Alain K."/>
        </authorList>
    </citation>
    <scope>NUCLEOTIDE SEQUENCE</scope>
    <source>
        <strain evidence="1">HW T2.11</strain>
    </source>
</reference>
<name>A0A963YQD2_9PROT</name>
<dbReference type="EMBL" id="JAESVB010000002">
    <property type="protein sequence ID" value="MCB8874782.1"/>
    <property type="molecule type" value="Genomic_DNA"/>
</dbReference>
<keyword evidence="2" id="KW-1185">Reference proteome</keyword>
<reference evidence="1" key="2">
    <citation type="submission" date="2021-01" db="EMBL/GenBank/DDBJ databases">
        <authorList>
            <person name="Mieszkin S."/>
            <person name="Pouder E."/>
            <person name="Alain K."/>
        </authorList>
    </citation>
    <scope>NUCLEOTIDE SEQUENCE</scope>
    <source>
        <strain evidence="1">HW T2.11</strain>
    </source>
</reference>
<proteinExistence type="predicted"/>
<dbReference type="Proteomes" id="UP000708298">
    <property type="component" value="Unassembled WGS sequence"/>
</dbReference>
<dbReference type="AlphaFoldDB" id="A0A963YQD2"/>
<gene>
    <name evidence="1" type="ORF">ASILVAE211_06275</name>
</gene>
<evidence type="ECO:0000313" key="1">
    <source>
        <dbReference type="EMBL" id="MCB8874782.1"/>
    </source>
</evidence>
<protein>
    <submittedName>
        <fullName evidence="1">Uncharacterized protein</fullName>
    </submittedName>
</protein>
<sequence>MPTIANLPAAQAISPTDTMPIDQGNGTNRVTLATLLAGQQPAIVTPTGTLLGRISAGAGGPEPVTLGSGLVMAGSTIALGGSLTGLLNGQTVEELQAAGIIHDTDRFPLDQGGTALVQQSMAAVWTYIAAKLPIAQKRVVELTTNTVLDATAHNAAILVCSQPMTLTANFANMGSGFACDVLNLSTGSVTMGTGITVGSGDGTLPAQTSAHLSAVTYSGGNLVFWAGTTAASGGSGDGGSTPPPASTATLTFAAMPSGSYALGQTGVGVNATLDPGTAATAVQFGISGSATTAPTSWTAGLLVNTQSNGDTFWGAYLTMPAVAGTYYGWVETADGATTAVSPAFSVG</sequence>
<comment type="caution">
    <text evidence="1">The sequence shown here is derived from an EMBL/GenBank/DDBJ whole genome shotgun (WGS) entry which is preliminary data.</text>
</comment>
<accession>A0A963YQD2</accession>
<organism evidence="1 2">
    <name type="scientific">Acidisoma silvae</name>
    <dbReference type="NCBI Taxonomy" id="2802396"/>
    <lineage>
        <taxon>Bacteria</taxon>
        <taxon>Pseudomonadati</taxon>
        <taxon>Pseudomonadota</taxon>
        <taxon>Alphaproteobacteria</taxon>
        <taxon>Acetobacterales</taxon>
        <taxon>Acidocellaceae</taxon>
        <taxon>Acidisoma</taxon>
    </lineage>
</organism>